<name>A0A822YH42_NELNU</name>
<accession>A0A822YH42</accession>
<proteinExistence type="predicted"/>
<sequence>MGQTSGLSIRGVLPSDSFLFQIIFPLKMCDRTYQILPPGILLSKEWGKRDPLERESGVVYMGPTMKRKVRDIGFFDS</sequence>
<evidence type="ECO:0000313" key="1">
    <source>
        <dbReference type="EMBL" id="DAD31762.1"/>
    </source>
</evidence>
<comment type="caution">
    <text evidence="1">The sequence shown here is derived from an EMBL/GenBank/DDBJ whole genome shotgun (WGS) entry which is preliminary data.</text>
</comment>
<dbReference type="EMBL" id="DUZY01000003">
    <property type="protein sequence ID" value="DAD31762.1"/>
    <property type="molecule type" value="Genomic_DNA"/>
</dbReference>
<organism evidence="1 2">
    <name type="scientific">Nelumbo nucifera</name>
    <name type="common">Sacred lotus</name>
    <dbReference type="NCBI Taxonomy" id="4432"/>
    <lineage>
        <taxon>Eukaryota</taxon>
        <taxon>Viridiplantae</taxon>
        <taxon>Streptophyta</taxon>
        <taxon>Embryophyta</taxon>
        <taxon>Tracheophyta</taxon>
        <taxon>Spermatophyta</taxon>
        <taxon>Magnoliopsida</taxon>
        <taxon>Proteales</taxon>
        <taxon>Nelumbonaceae</taxon>
        <taxon>Nelumbo</taxon>
    </lineage>
</organism>
<reference evidence="1 2" key="1">
    <citation type="journal article" date="2020" name="Mol. Biol. Evol.">
        <title>Distinct Expression and Methylation Patterns for Genes with Different Fates following a Single Whole-Genome Duplication in Flowering Plants.</title>
        <authorList>
            <person name="Shi T."/>
            <person name="Rahmani R.S."/>
            <person name="Gugger P.F."/>
            <person name="Wang M."/>
            <person name="Li H."/>
            <person name="Zhang Y."/>
            <person name="Li Z."/>
            <person name="Wang Q."/>
            <person name="Van de Peer Y."/>
            <person name="Marchal K."/>
            <person name="Chen J."/>
        </authorList>
    </citation>
    <scope>NUCLEOTIDE SEQUENCE [LARGE SCALE GENOMIC DNA]</scope>
    <source>
        <tissue evidence="1">Leaf</tissue>
    </source>
</reference>
<evidence type="ECO:0000313" key="2">
    <source>
        <dbReference type="Proteomes" id="UP000607653"/>
    </source>
</evidence>
<dbReference type="AlphaFoldDB" id="A0A822YH42"/>
<gene>
    <name evidence="1" type="ORF">HUJ06_010613</name>
</gene>
<protein>
    <submittedName>
        <fullName evidence="1">Uncharacterized protein</fullName>
    </submittedName>
</protein>
<keyword evidence="2" id="KW-1185">Reference proteome</keyword>
<dbReference type="Proteomes" id="UP000607653">
    <property type="component" value="Unassembled WGS sequence"/>
</dbReference>